<feature type="domain" description="Integrase catalytic" evidence="1">
    <location>
        <begin position="268"/>
        <end position="447"/>
    </location>
</feature>
<proteinExistence type="predicted"/>
<evidence type="ECO:0000313" key="3">
    <source>
        <dbReference type="Proteomes" id="UP001151760"/>
    </source>
</evidence>
<evidence type="ECO:0000259" key="1">
    <source>
        <dbReference type="PROSITE" id="PS50994"/>
    </source>
</evidence>
<dbReference type="InterPro" id="IPR036397">
    <property type="entry name" value="RNaseH_sf"/>
</dbReference>
<dbReference type="Gene3D" id="3.30.70.270">
    <property type="match status" value="1"/>
</dbReference>
<dbReference type="SUPFAM" id="SSF56672">
    <property type="entry name" value="DNA/RNA polymerases"/>
    <property type="match status" value="1"/>
</dbReference>
<dbReference type="Gene3D" id="3.30.420.10">
    <property type="entry name" value="Ribonuclease H-like superfamily/Ribonuclease H"/>
    <property type="match status" value="1"/>
</dbReference>
<dbReference type="PROSITE" id="PS50994">
    <property type="entry name" value="INTEGRASE"/>
    <property type="match status" value="1"/>
</dbReference>
<dbReference type="PANTHER" id="PTHR37984">
    <property type="entry name" value="PROTEIN CBG26694"/>
    <property type="match status" value="1"/>
</dbReference>
<reference evidence="2" key="1">
    <citation type="journal article" date="2022" name="Int. J. Mol. Sci.">
        <title>Draft Genome of Tanacetum Coccineum: Genomic Comparison of Closely Related Tanacetum-Family Plants.</title>
        <authorList>
            <person name="Yamashiro T."/>
            <person name="Shiraishi A."/>
            <person name="Nakayama K."/>
            <person name="Satake H."/>
        </authorList>
    </citation>
    <scope>NUCLEOTIDE SEQUENCE</scope>
</reference>
<dbReference type="InterPro" id="IPR043128">
    <property type="entry name" value="Rev_trsase/Diguanyl_cyclase"/>
</dbReference>
<sequence>MTAIFHDMVEDFMEVFMDDFSIFGNSFDKCLNNLDKMLGRCEETNLVLNWEKCHFMVKEDIVLGHKISRKGIEIDKAKIDVIAKLPYLSNVKGVRSFWGTLVYNDHSALKYLFSKQDVKPRLIRWVMLLQGFNIKIKDKKGAENLAADHLSRLENPNIGKLAEDEIADKFLDEHLMILKANLNDEEPWYADYVDYIVRKVIPLKWTPERRKWFFSQVRNYFWDEPYTFRLCLDNLMRRCMDGDKILEILAHFHSGPTGGHHSASKTGRKVCEVFDVWGLDFMGPFPNSRGNKYILVTVDYVSKWVEAQALPTNNARVVVKNLKGLFARFGVPKALISDRGTHFCNSQLEKALLKYRVTHKISTAYHPQTNGQTEVTNRAIKRILERMIYGKACHLPVEIEQKSYWALKQCNMDLTAVAKTHFMKLNELMELRDGAFYLPRHSIRRIKPLWIHRIESVWTLSVFNFCKTLTHLFLQDAIRRILRFGIRRIDLLNRPCYKEIDDMVYSEKDMC</sequence>
<dbReference type="InterPro" id="IPR012337">
    <property type="entry name" value="RNaseH-like_sf"/>
</dbReference>
<dbReference type="GO" id="GO:0003964">
    <property type="term" value="F:RNA-directed DNA polymerase activity"/>
    <property type="evidence" value="ECO:0007669"/>
    <property type="project" value="UniProtKB-KW"/>
</dbReference>
<dbReference type="InterPro" id="IPR050951">
    <property type="entry name" value="Retrovirus_Pol_polyprotein"/>
</dbReference>
<dbReference type="PANTHER" id="PTHR37984:SF5">
    <property type="entry name" value="PROTEIN NYNRIN-LIKE"/>
    <property type="match status" value="1"/>
</dbReference>
<dbReference type="SUPFAM" id="SSF53098">
    <property type="entry name" value="Ribonuclease H-like"/>
    <property type="match status" value="1"/>
</dbReference>
<keyword evidence="2" id="KW-0808">Transferase</keyword>
<dbReference type="InterPro" id="IPR043502">
    <property type="entry name" value="DNA/RNA_pol_sf"/>
</dbReference>
<dbReference type="InterPro" id="IPR001584">
    <property type="entry name" value="Integrase_cat-core"/>
</dbReference>
<dbReference type="Proteomes" id="UP001151760">
    <property type="component" value="Unassembled WGS sequence"/>
</dbReference>
<gene>
    <name evidence="2" type="ORF">Tco_0922873</name>
</gene>
<dbReference type="EMBL" id="BQNB010014794">
    <property type="protein sequence ID" value="GJT32454.1"/>
    <property type="molecule type" value="Genomic_DNA"/>
</dbReference>
<keyword evidence="2" id="KW-0695">RNA-directed DNA polymerase</keyword>
<keyword evidence="3" id="KW-1185">Reference proteome</keyword>
<evidence type="ECO:0000313" key="2">
    <source>
        <dbReference type="EMBL" id="GJT32454.1"/>
    </source>
</evidence>
<protein>
    <submittedName>
        <fullName evidence="2">Reverse transcriptase domain-containing protein</fullName>
    </submittedName>
</protein>
<reference evidence="2" key="2">
    <citation type="submission" date="2022-01" db="EMBL/GenBank/DDBJ databases">
        <authorList>
            <person name="Yamashiro T."/>
            <person name="Shiraishi A."/>
            <person name="Satake H."/>
            <person name="Nakayama K."/>
        </authorList>
    </citation>
    <scope>NUCLEOTIDE SEQUENCE</scope>
</reference>
<name>A0ABQ5D6I6_9ASTR</name>
<accession>A0ABQ5D6I6</accession>
<dbReference type="Pfam" id="PF00665">
    <property type="entry name" value="rve"/>
    <property type="match status" value="1"/>
</dbReference>
<keyword evidence="2" id="KW-0548">Nucleotidyltransferase</keyword>
<comment type="caution">
    <text evidence="2">The sequence shown here is derived from an EMBL/GenBank/DDBJ whole genome shotgun (WGS) entry which is preliminary data.</text>
</comment>
<organism evidence="2 3">
    <name type="scientific">Tanacetum coccineum</name>
    <dbReference type="NCBI Taxonomy" id="301880"/>
    <lineage>
        <taxon>Eukaryota</taxon>
        <taxon>Viridiplantae</taxon>
        <taxon>Streptophyta</taxon>
        <taxon>Embryophyta</taxon>
        <taxon>Tracheophyta</taxon>
        <taxon>Spermatophyta</taxon>
        <taxon>Magnoliopsida</taxon>
        <taxon>eudicotyledons</taxon>
        <taxon>Gunneridae</taxon>
        <taxon>Pentapetalae</taxon>
        <taxon>asterids</taxon>
        <taxon>campanulids</taxon>
        <taxon>Asterales</taxon>
        <taxon>Asteraceae</taxon>
        <taxon>Asteroideae</taxon>
        <taxon>Anthemideae</taxon>
        <taxon>Anthemidinae</taxon>
        <taxon>Tanacetum</taxon>
    </lineage>
</organism>